<dbReference type="PANTHER" id="PTHR30349:SF94">
    <property type="entry name" value="INTEGRASE_RECOMBINASE HI_1414-RELATED"/>
    <property type="match status" value="1"/>
</dbReference>
<comment type="caution">
    <text evidence="7">The sequence shown here is derived from an EMBL/GenBank/DDBJ whole genome shotgun (WGS) entry which is preliminary data.</text>
</comment>
<dbReference type="PROSITE" id="PS51900">
    <property type="entry name" value="CB"/>
    <property type="match status" value="1"/>
</dbReference>
<organism evidence="7 8">
    <name type="scientific">Agrococcus sediminis</name>
    <dbReference type="NCBI Taxonomy" id="2599924"/>
    <lineage>
        <taxon>Bacteria</taxon>
        <taxon>Bacillati</taxon>
        <taxon>Actinomycetota</taxon>
        <taxon>Actinomycetes</taxon>
        <taxon>Micrococcales</taxon>
        <taxon>Microbacteriaceae</taxon>
        <taxon>Agrococcus</taxon>
    </lineage>
</organism>
<dbReference type="Gene3D" id="1.10.150.130">
    <property type="match status" value="1"/>
</dbReference>
<evidence type="ECO:0000313" key="8">
    <source>
        <dbReference type="Proteomes" id="UP000323221"/>
    </source>
</evidence>
<evidence type="ECO:0000256" key="2">
    <source>
        <dbReference type="ARBA" id="ARBA00023125"/>
    </source>
</evidence>
<dbReference type="Proteomes" id="UP000323221">
    <property type="component" value="Unassembled WGS sequence"/>
</dbReference>
<protein>
    <submittedName>
        <fullName evidence="7">Tyrosine-type recombinase/integrase</fullName>
    </submittedName>
</protein>
<name>A0A5M8QK35_9MICO</name>
<evidence type="ECO:0000259" key="5">
    <source>
        <dbReference type="PROSITE" id="PS51898"/>
    </source>
</evidence>
<evidence type="ECO:0000313" key="7">
    <source>
        <dbReference type="EMBL" id="KAA6436399.1"/>
    </source>
</evidence>
<dbReference type="RefSeq" id="WP_146355118.1">
    <property type="nucleotide sequence ID" value="NZ_VOIR01000011.1"/>
</dbReference>
<reference evidence="7 8" key="1">
    <citation type="submission" date="2019-08" db="EMBL/GenBank/DDBJ databases">
        <title>Agrococcus lahaulensis sp. nov., isolated from a cold desert of the Indian Himalayas.</title>
        <authorList>
            <person name="Qu J.H."/>
        </authorList>
    </citation>
    <scope>NUCLEOTIDE SEQUENCE [LARGE SCALE GENOMIC DNA]</scope>
    <source>
        <strain evidence="7 8">NS18</strain>
    </source>
</reference>
<keyword evidence="1" id="KW-0229">DNA integration</keyword>
<feature type="domain" description="Core-binding (CB)" evidence="6">
    <location>
        <begin position="75"/>
        <end position="159"/>
    </location>
</feature>
<dbReference type="OrthoDB" id="1822491at2"/>
<gene>
    <name evidence="7" type="ORF">FQ330_03065</name>
</gene>
<keyword evidence="3" id="KW-0233">DNA recombination</keyword>
<accession>A0A5M8QK35</accession>
<evidence type="ECO:0000256" key="3">
    <source>
        <dbReference type="ARBA" id="ARBA00023172"/>
    </source>
</evidence>
<dbReference type="InterPro" id="IPR002104">
    <property type="entry name" value="Integrase_catalytic"/>
</dbReference>
<dbReference type="InterPro" id="IPR010998">
    <property type="entry name" value="Integrase_recombinase_N"/>
</dbReference>
<dbReference type="SUPFAM" id="SSF56349">
    <property type="entry name" value="DNA breaking-rejoining enzymes"/>
    <property type="match status" value="1"/>
</dbReference>
<keyword evidence="8" id="KW-1185">Reference proteome</keyword>
<dbReference type="InterPro" id="IPR004107">
    <property type="entry name" value="Integrase_SAM-like_N"/>
</dbReference>
<dbReference type="InterPro" id="IPR050090">
    <property type="entry name" value="Tyrosine_recombinase_XerCD"/>
</dbReference>
<sequence>MTVKSANGRKQRVWRTVRTYYVDDKPKKVSVDRKTPQASIEAFELAWARKQVELGLLPASELPDAAKPKPRSDGRLYGSVIDEWWEVRKTKGRAEGTLNADENLLNLHIRPAFAHRTLSAITEADVRKFLNETLTEKGLGGSVKRRCFLTVREVFTHAIRRGYTTTDPCRWIEAPVYEPEVRNADNSKRTWMPERMLEKMRGTTEESYWVMAFLGLRQSERLGLGWSSFENLANRRKTAFVAVDRQLERYKVKDAADSPTGKAEWGLRVKWVMKTKNGERTFALSEEVREALLRWKKQQDEWKKSEGWKQSDDAAIADLVFTNPDGTPIKHVADNKAWHKLFDRFSEEAVKAGRRPWAQVRGHDMRHIAATILAKEGVPPRHATKILGHGTEAMTSYYTHLDARDTIESVGALTSAIFARSLKTLDEEVAEGAVVEIPDAVKQQVKKTKRKVAPAVEKAEPASVVEPASVPAMESVSDVLLARQLEAVRDRMSVSNPSLNDIPDAVLMRAVQQAMADLTSTDALN</sequence>
<dbReference type="Pfam" id="PF00589">
    <property type="entry name" value="Phage_integrase"/>
    <property type="match status" value="1"/>
</dbReference>
<dbReference type="GO" id="GO:0003677">
    <property type="term" value="F:DNA binding"/>
    <property type="evidence" value="ECO:0007669"/>
    <property type="project" value="UniProtKB-UniRule"/>
</dbReference>
<dbReference type="GO" id="GO:0015074">
    <property type="term" value="P:DNA integration"/>
    <property type="evidence" value="ECO:0007669"/>
    <property type="project" value="UniProtKB-KW"/>
</dbReference>
<keyword evidence="2 4" id="KW-0238">DNA-binding</keyword>
<evidence type="ECO:0000259" key="6">
    <source>
        <dbReference type="PROSITE" id="PS51900"/>
    </source>
</evidence>
<dbReference type="AlphaFoldDB" id="A0A5M8QK35"/>
<feature type="domain" description="Tyr recombinase" evidence="5">
    <location>
        <begin position="177"/>
        <end position="412"/>
    </location>
</feature>
<dbReference type="PANTHER" id="PTHR30349">
    <property type="entry name" value="PHAGE INTEGRASE-RELATED"/>
    <property type="match status" value="1"/>
</dbReference>
<dbReference type="InterPro" id="IPR011010">
    <property type="entry name" value="DNA_brk_join_enz"/>
</dbReference>
<dbReference type="GO" id="GO:0006310">
    <property type="term" value="P:DNA recombination"/>
    <property type="evidence" value="ECO:0007669"/>
    <property type="project" value="UniProtKB-KW"/>
</dbReference>
<dbReference type="EMBL" id="VOIR01000011">
    <property type="protein sequence ID" value="KAA6436399.1"/>
    <property type="molecule type" value="Genomic_DNA"/>
</dbReference>
<proteinExistence type="predicted"/>
<dbReference type="PROSITE" id="PS51898">
    <property type="entry name" value="TYR_RECOMBINASE"/>
    <property type="match status" value="1"/>
</dbReference>
<evidence type="ECO:0000256" key="1">
    <source>
        <dbReference type="ARBA" id="ARBA00022908"/>
    </source>
</evidence>
<dbReference type="Gene3D" id="1.10.443.10">
    <property type="entry name" value="Intergrase catalytic core"/>
    <property type="match status" value="1"/>
</dbReference>
<dbReference type="Pfam" id="PF14659">
    <property type="entry name" value="Phage_int_SAM_3"/>
    <property type="match status" value="1"/>
</dbReference>
<dbReference type="InterPro" id="IPR044068">
    <property type="entry name" value="CB"/>
</dbReference>
<evidence type="ECO:0000256" key="4">
    <source>
        <dbReference type="PROSITE-ProRule" id="PRU01248"/>
    </source>
</evidence>
<dbReference type="InterPro" id="IPR013762">
    <property type="entry name" value="Integrase-like_cat_sf"/>
</dbReference>